<proteinExistence type="predicted"/>
<feature type="compositionally biased region" description="Basic and acidic residues" evidence="1">
    <location>
        <begin position="15"/>
        <end position="29"/>
    </location>
</feature>
<name>A0A5M9MC30_9EURO</name>
<feature type="compositionally biased region" description="Basic residues" evidence="1">
    <location>
        <begin position="1"/>
        <end position="14"/>
    </location>
</feature>
<dbReference type="EMBL" id="QUQM01000005">
    <property type="protein sequence ID" value="KAA8643266.1"/>
    <property type="molecule type" value="Genomic_DNA"/>
</dbReference>
<dbReference type="GeneID" id="54332735"/>
<evidence type="ECO:0000256" key="1">
    <source>
        <dbReference type="SAM" id="MobiDB-lite"/>
    </source>
</evidence>
<feature type="region of interest" description="Disordered" evidence="1">
    <location>
        <begin position="1"/>
        <end position="89"/>
    </location>
</feature>
<organism evidence="2 3">
    <name type="scientific">Aspergillus tanneri</name>
    <dbReference type="NCBI Taxonomy" id="1220188"/>
    <lineage>
        <taxon>Eukaryota</taxon>
        <taxon>Fungi</taxon>
        <taxon>Dikarya</taxon>
        <taxon>Ascomycota</taxon>
        <taxon>Pezizomycotina</taxon>
        <taxon>Eurotiomycetes</taxon>
        <taxon>Eurotiomycetidae</taxon>
        <taxon>Eurotiales</taxon>
        <taxon>Aspergillaceae</taxon>
        <taxon>Aspergillus</taxon>
        <taxon>Aspergillus subgen. Circumdati</taxon>
    </lineage>
</organism>
<feature type="compositionally biased region" description="Basic and acidic residues" evidence="1">
    <location>
        <begin position="40"/>
        <end position="60"/>
    </location>
</feature>
<gene>
    <name evidence="2" type="ORF">ATNIH1004_010033</name>
</gene>
<protein>
    <submittedName>
        <fullName evidence="2">Uncharacterized protein</fullName>
    </submittedName>
</protein>
<dbReference type="RefSeq" id="XP_033422628.1">
    <property type="nucleotide sequence ID" value="XM_033574610.1"/>
</dbReference>
<comment type="caution">
    <text evidence="2">The sequence shown here is derived from an EMBL/GenBank/DDBJ whole genome shotgun (WGS) entry which is preliminary data.</text>
</comment>
<accession>A0A5M9MC30</accession>
<sequence length="164" mass="18722">MKGKGKFQLTRQKKLGKERVAGKETDRPNKTRQAQSQTVKSDRSERGDPGWQARAEKPSGRNENAMGWDGMGWDGWVQTSDSKEQARPPEVNRRWISIHEAIEDPLIIHSNGSCWSGGRFSDDFWTGKRHNSEQDYIMTRILLPWLKLTKKISVNLSFAPTIIG</sequence>
<evidence type="ECO:0000313" key="3">
    <source>
        <dbReference type="Proteomes" id="UP000324241"/>
    </source>
</evidence>
<evidence type="ECO:0000313" key="2">
    <source>
        <dbReference type="EMBL" id="KAA8643266.1"/>
    </source>
</evidence>
<reference evidence="2 3" key="1">
    <citation type="submission" date="2019-08" db="EMBL/GenBank/DDBJ databases">
        <title>The genome sequence of a newly discovered highly antifungal drug resistant Aspergillus species, Aspergillus tanneri NIH 1004.</title>
        <authorList>
            <person name="Mounaud S."/>
            <person name="Singh I."/>
            <person name="Joardar V."/>
            <person name="Pakala S."/>
            <person name="Pakala S."/>
            <person name="Venepally P."/>
            <person name="Chung J.K."/>
            <person name="Losada L."/>
            <person name="Nierman W.C."/>
        </authorList>
    </citation>
    <scope>NUCLEOTIDE SEQUENCE [LARGE SCALE GENOMIC DNA]</scope>
    <source>
        <strain evidence="2 3">NIH1004</strain>
    </source>
</reference>
<dbReference type="Proteomes" id="UP000324241">
    <property type="component" value="Unassembled WGS sequence"/>
</dbReference>
<dbReference type="AlphaFoldDB" id="A0A5M9MC30"/>